<dbReference type="AlphaFoldDB" id="A0A7J8CIH4"/>
<organism evidence="2 3">
    <name type="scientific">Rousettus aegyptiacus</name>
    <name type="common">Egyptian fruit bat</name>
    <name type="synonym">Pteropus aegyptiacus</name>
    <dbReference type="NCBI Taxonomy" id="9407"/>
    <lineage>
        <taxon>Eukaryota</taxon>
        <taxon>Metazoa</taxon>
        <taxon>Chordata</taxon>
        <taxon>Craniata</taxon>
        <taxon>Vertebrata</taxon>
        <taxon>Euteleostomi</taxon>
        <taxon>Mammalia</taxon>
        <taxon>Eutheria</taxon>
        <taxon>Laurasiatheria</taxon>
        <taxon>Chiroptera</taxon>
        <taxon>Yinpterochiroptera</taxon>
        <taxon>Pteropodoidea</taxon>
        <taxon>Pteropodidae</taxon>
        <taxon>Rousettinae</taxon>
        <taxon>Rousettus</taxon>
    </lineage>
</organism>
<reference evidence="2 3" key="1">
    <citation type="journal article" date="2020" name="Nature">
        <title>Six reference-quality genomes reveal evolution of bat adaptations.</title>
        <authorList>
            <person name="Jebb D."/>
            <person name="Huang Z."/>
            <person name="Pippel M."/>
            <person name="Hughes G.M."/>
            <person name="Lavrichenko K."/>
            <person name="Devanna P."/>
            <person name="Winkler S."/>
            <person name="Jermiin L.S."/>
            <person name="Skirmuntt E.C."/>
            <person name="Katzourakis A."/>
            <person name="Burkitt-Gray L."/>
            <person name="Ray D.A."/>
            <person name="Sullivan K.A.M."/>
            <person name="Roscito J.G."/>
            <person name="Kirilenko B.M."/>
            <person name="Davalos L.M."/>
            <person name="Corthals A.P."/>
            <person name="Power M.L."/>
            <person name="Jones G."/>
            <person name="Ransome R.D."/>
            <person name="Dechmann D.K.N."/>
            <person name="Locatelli A.G."/>
            <person name="Puechmaille S.J."/>
            <person name="Fedrigo O."/>
            <person name="Jarvis E.D."/>
            <person name="Hiller M."/>
            <person name="Vernes S.C."/>
            <person name="Myers E.W."/>
            <person name="Teeling E.C."/>
        </authorList>
    </citation>
    <scope>NUCLEOTIDE SEQUENCE [LARGE SCALE GENOMIC DNA]</scope>
    <source>
        <strain evidence="2">MRouAeg1</strain>
        <tissue evidence="2">Muscle</tissue>
    </source>
</reference>
<feature type="region of interest" description="Disordered" evidence="1">
    <location>
        <begin position="1"/>
        <end position="31"/>
    </location>
</feature>
<dbReference type="EMBL" id="JACASE010000014">
    <property type="protein sequence ID" value="KAF6410648.1"/>
    <property type="molecule type" value="Genomic_DNA"/>
</dbReference>
<keyword evidence="3" id="KW-1185">Reference proteome</keyword>
<accession>A0A7J8CIH4</accession>
<name>A0A7J8CIH4_ROUAE</name>
<comment type="caution">
    <text evidence="2">The sequence shown here is derived from an EMBL/GenBank/DDBJ whole genome shotgun (WGS) entry which is preliminary data.</text>
</comment>
<evidence type="ECO:0000313" key="3">
    <source>
        <dbReference type="Proteomes" id="UP000593571"/>
    </source>
</evidence>
<feature type="compositionally biased region" description="Basic and acidic residues" evidence="1">
    <location>
        <begin position="1"/>
        <end position="11"/>
    </location>
</feature>
<protein>
    <submittedName>
        <fullName evidence="2">Uncharacterized protein</fullName>
    </submittedName>
</protein>
<sequence length="320" mass="35302">MMGGQEGRRGSQVDWRSGGQRRLDSRGPWAASEHGPQFPACGLKNWLAFSGAVSSAPPDKVLPIPSLWLRVPGTSTTHAHTHLLRPLPHPGALCFIPILSLANSYACRKTSMRCPLSQKALLWPPLGPAHWSSCHLPRTLDIWQGVQATPRGRPYVPTPSSALCYDLHGHRFDSFFREHWENDAVSVLIASREETEARSQAKSLEQLRKESRLTDLKIRSLKYCIILPRQIPTERTNERMNKSSSNDQPTGGPRISLHRELMVWSRTGKKGGAKSQQCNRCDRCTGPSAAAPGPSSLAAQRQLHSPGGEASPAHLWQCGL</sequence>
<proteinExistence type="predicted"/>
<feature type="region of interest" description="Disordered" evidence="1">
    <location>
        <begin position="286"/>
        <end position="312"/>
    </location>
</feature>
<dbReference type="Proteomes" id="UP000593571">
    <property type="component" value="Unassembled WGS sequence"/>
</dbReference>
<evidence type="ECO:0000313" key="2">
    <source>
        <dbReference type="EMBL" id="KAF6410648.1"/>
    </source>
</evidence>
<evidence type="ECO:0000256" key="1">
    <source>
        <dbReference type="SAM" id="MobiDB-lite"/>
    </source>
</evidence>
<gene>
    <name evidence="2" type="ORF">HJG63_009128</name>
</gene>
<feature type="compositionally biased region" description="Low complexity" evidence="1">
    <location>
        <begin position="286"/>
        <end position="299"/>
    </location>
</feature>
<feature type="region of interest" description="Disordered" evidence="1">
    <location>
        <begin position="234"/>
        <end position="256"/>
    </location>
</feature>